<dbReference type="Proteomes" id="UP000807504">
    <property type="component" value="Unassembled WGS sequence"/>
</dbReference>
<organism evidence="1 2">
    <name type="scientific">Argiope bruennichi</name>
    <name type="common">Wasp spider</name>
    <name type="synonym">Aranea bruennichi</name>
    <dbReference type="NCBI Taxonomy" id="94029"/>
    <lineage>
        <taxon>Eukaryota</taxon>
        <taxon>Metazoa</taxon>
        <taxon>Ecdysozoa</taxon>
        <taxon>Arthropoda</taxon>
        <taxon>Chelicerata</taxon>
        <taxon>Arachnida</taxon>
        <taxon>Araneae</taxon>
        <taxon>Araneomorphae</taxon>
        <taxon>Entelegynae</taxon>
        <taxon>Araneoidea</taxon>
        <taxon>Araneidae</taxon>
        <taxon>Argiope</taxon>
    </lineage>
</organism>
<dbReference type="AlphaFoldDB" id="A0A8T0ETB5"/>
<sequence>MIAVQRMASRIFRRISELGALNFTTKIQCTSKASIPRGRRKNKWVPYWRDHNINAMMQKRGTLCREFERDNRDENRRKPIEISHKIEEETATCKSEKWADFCSKLDPRMENYKCPQQSLPFTLKKLKLPQML</sequence>
<name>A0A8T0ETB5_ARGBR</name>
<dbReference type="EMBL" id="JABXBU010002072">
    <property type="protein sequence ID" value="KAF8777249.1"/>
    <property type="molecule type" value="Genomic_DNA"/>
</dbReference>
<accession>A0A8T0ETB5</accession>
<keyword evidence="2" id="KW-1185">Reference proteome</keyword>
<evidence type="ECO:0000313" key="2">
    <source>
        <dbReference type="Proteomes" id="UP000807504"/>
    </source>
</evidence>
<protein>
    <submittedName>
        <fullName evidence="1">Uncharacterized protein</fullName>
    </submittedName>
</protein>
<reference evidence="1" key="2">
    <citation type="submission" date="2020-06" db="EMBL/GenBank/DDBJ databases">
        <authorList>
            <person name="Sheffer M."/>
        </authorList>
    </citation>
    <scope>NUCLEOTIDE SEQUENCE</scope>
</reference>
<proteinExistence type="predicted"/>
<evidence type="ECO:0000313" key="1">
    <source>
        <dbReference type="EMBL" id="KAF8777249.1"/>
    </source>
</evidence>
<gene>
    <name evidence="1" type="ORF">HNY73_014154</name>
</gene>
<comment type="caution">
    <text evidence="1">The sequence shown here is derived from an EMBL/GenBank/DDBJ whole genome shotgun (WGS) entry which is preliminary data.</text>
</comment>
<reference evidence="1" key="1">
    <citation type="journal article" date="2020" name="bioRxiv">
        <title>Chromosome-level reference genome of the European wasp spider Argiope bruennichi: a resource for studies on range expansion and evolutionary adaptation.</title>
        <authorList>
            <person name="Sheffer M.M."/>
            <person name="Hoppe A."/>
            <person name="Krehenwinkel H."/>
            <person name="Uhl G."/>
            <person name="Kuss A.W."/>
            <person name="Jensen L."/>
            <person name="Jensen C."/>
            <person name="Gillespie R.G."/>
            <person name="Hoff K.J."/>
            <person name="Prost S."/>
        </authorList>
    </citation>
    <scope>NUCLEOTIDE SEQUENCE</scope>
</reference>